<dbReference type="InterPro" id="IPR044066">
    <property type="entry name" value="TRIAD_supradom"/>
</dbReference>
<dbReference type="FunFam" id="3.30.40.10:FF:000051">
    <property type="entry name" value="RBR-type E3 ubiquitin transferase"/>
    <property type="match status" value="1"/>
</dbReference>
<dbReference type="InterPro" id="IPR031127">
    <property type="entry name" value="E3_UB_ligase_RBR"/>
</dbReference>
<comment type="pathway">
    <text evidence="3">Protein modification; protein ubiquitination.</text>
</comment>
<evidence type="ECO:0000256" key="1">
    <source>
        <dbReference type="ARBA" id="ARBA00001798"/>
    </source>
</evidence>
<dbReference type="Gene3D" id="3.30.40.10">
    <property type="entry name" value="Zinc/RING finger domain, C3HC4 (zinc finger)"/>
    <property type="match status" value="1"/>
</dbReference>
<protein>
    <recommendedName>
        <fullName evidence="4">RBR-type E3 ubiquitin transferase</fullName>
        <ecNumber evidence="4">2.3.2.31</ecNumber>
    </recommendedName>
</protein>
<evidence type="ECO:0000313" key="19">
    <source>
        <dbReference type="EMBL" id="TMW63531.1"/>
    </source>
</evidence>
<evidence type="ECO:0000256" key="8">
    <source>
        <dbReference type="ARBA" id="ARBA00022737"/>
    </source>
</evidence>
<dbReference type="AlphaFoldDB" id="A0A8K1CHA1"/>
<dbReference type="PROSITE" id="PS51873">
    <property type="entry name" value="TRIAD"/>
    <property type="match status" value="1"/>
</dbReference>
<keyword evidence="8" id="KW-0677">Repeat</keyword>
<proteinExistence type="predicted"/>
<evidence type="ECO:0000259" key="17">
    <source>
        <dbReference type="PROSITE" id="PS50089"/>
    </source>
</evidence>
<comment type="subcellular location">
    <subcellularLocation>
        <location evidence="2">Membrane</location>
        <topology evidence="2">Single-pass membrane protein</topology>
    </subcellularLocation>
</comment>
<reference evidence="19" key="1">
    <citation type="submission" date="2019-03" db="EMBL/GenBank/DDBJ databases">
        <title>Long read genome sequence of the mycoparasitic Pythium oligandrum ATCC 38472 isolated from sugarbeet rhizosphere.</title>
        <authorList>
            <person name="Gaulin E."/>
        </authorList>
    </citation>
    <scope>NUCLEOTIDE SEQUENCE</scope>
    <source>
        <strain evidence="19">ATCC 38472_TT</strain>
    </source>
</reference>
<dbReference type="InterPro" id="IPR001841">
    <property type="entry name" value="Znf_RING"/>
</dbReference>
<dbReference type="GO" id="GO:0016567">
    <property type="term" value="P:protein ubiquitination"/>
    <property type="evidence" value="ECO:0007669"/>
    <property type="project" value="InterPro"/>
</dbReference>
<comment type="caution">
    <text evidence="19">The sequence shown here is derived from an EMBL/GenBank/DDBJ whole genome shotgun (WGS) entry which is preliminary data.</text>
</comment>
<feature type="transmembrane region" description="Helical" evidence="16">
    <location>
        <begin position="509"/>
        <end position="532"/>
    </location>
</feature>
<keyword evidence="6 16" id="KW-0812">Transmembrane</keyword>
<keyword evidence="5" id="KW-0808">Transferase</keyword>
<dbReference type="InterPro" id="IPR013083">
    <property type="entry name" value="Znf_RING/FYVE/PHD"/>
</dbReference>
<dbReference type="EC" id="2.3.2.31" evidence="4"/>
<feature type="domain" description="RING-type" evidence="17">
    <location>
        <begin position="228"/>
        <end position="272"/>
    </location>
</feature>
<dbReference type="PANTHER" id="PTHR11685">
    <property type="entry name" value="RBR FAMILY RING FINGER AND IBR DOMAIN-CONTAINING"/>
    <property type="match status" value="1"/>
</dbReference>
<dbReference type="Pfam" id="PF00097">
    <property type="entry name" value="zf-C3HC4"/>
    <property type="match status" value="1"/>
</dbReference>
<feature type="transmembrane region" description="Helical" evidence="16">
    <location>
        <begin position="463"/>
        <end position="489"/>
    </location>
</feature>
<feature type="compositionally biased region" description="Basic and acidic residues" evidence="15">
    <location>
        <begin position="165"/>
        <end position="176"/>
    </location>
</feature>
<evidence type="ECO:0000313" key="20">
    <source>
        <dbReference type="Proteomes" id="UP000794436"/>
    </source>
</evidence>
<dbReference type="GO" id="GO:0031090">
    <property type="term" value="C:organelle membrane"/>
    <property type="evidence" value="ECO:0007669"/>
    <property type="project" value="UniProtKB-ARBA"/>
</dbReference>
<keyword evidence="9 14" id="KW-0863">Zinc-finger</keyword>
<evidence type="ECO:0000256" key="9">
    <source>
        <dbReference type="ARBA" id="ARBA00022771"/>
    </source>
</evidence>
<keyword evidence="7" id="KW-0479">Metal-binding</keyword>
<evidence type="ECO:0000256" key="16">
    <source>
        <dbReference type="SAM" id="Phobius"/>
    </source>
</evidence>
<dbReference type="SMART" id="SM00184">
    <property type="entry name" value="RING"/>
    <property type="match status" value="1"/>
</dbReference>
<dbReference type="GO" id="GO:0061630">
    <property type="term" value="F:ubiquitin protein ligase activity"/>
    <property type="evidence" value="ECO:0007669"/>
    <property type="project" value="UniProtKB-EC"/>
</dbReference>
<evidence type="ECO:0000256" key="14">
    <source>
        <dbReference type="PROSITE-ProRule" id="PRU00175"/>
    </source>
</evidence>
<evidence type="ECO:0000256" key="5">
    <source>
        <dbReference type="ARBA" id="ARBA00022679"/>
    </source>
</evidence>
<comment type="catalytic activity">
    <reaction evidence="1">
        <text>[E2 ubiquitin-conjugating enzyme]-S-ubiquitinyl-L-cysteine + [acceptor protein]-L-lysine = [E2 ubiquitin-conjugating enzyme]-L-cysteine + [acceptor protein]-N(6)-ubiquitinyl-L-lysine.</text>
        <dbReference type="EC" id="2.3.2.31"/>
    </reaction>
</comment>
<sequence>MTDAKTAFLDAFDASLDGVFTISPPDAFMLQGLFLSAMVECSGPHEVAGILLQLHRRLDAVGPFTDSTLAEAEQQRWTWLLMELQLMVEIDAMRCDSRVAAEVTRLGQRIEAGNDTELTIRIDSAEVEMPLPEGTTIWDNVKRSFRDSTRLTLRRLASDESTSSADDRASGHVDHSSRRKRNRALSADDKVVPLLQRGSGSNVSDSMPSIFRSVTALMGMAIEETFLCQICYENNSLANSIELITCGHRFCIQCFKMYLEFKIVDGQVYPACFHEIGEVDDASGKRKACGARIEPSEIELLVNSEVWKKYLTFKFNKENQYGRQCPYCGYSQLCAGPEHPECICESCGKAYCFTHGNAHASSSCADYEMRQLESEKLNRSAIAKISKPCPGCKSNVEKSGGCNHMKCIVCETNFCWICGAVVDSAVAPTHFQWWNLRGCAGQQMDDVENQTERERFWWFVFRIAFFVILGPPAFVITLFFMVISCFFLPCMKVFDTSFVQVFTSFLTGVAMSLFMLLLGMAMLVAFVVGILFEALKAIVLGLSKCCCGWHHRTRGQRNEDKGTEHSALENGQERSAPPA</sequence>
<dbReference type="GO" id="GO:0008270">
    <property type="term" value="F:zinc ion binding"/>
    <property type="evidence" value="ECO:0007669"/>
    <property type="project" value="UniProtKB-KW"/>
</dbReference>
<gene>
    <name evidence="19" type="ORF">Poli38472_002472</name>
</gene>
<evidence type="ECO:0000259" key="18">
    <source>
        <dbReference type="PROSITE" id="PS51873"/>
    </source>
</evidence>
<dbReference type="SUPFAM" id="SSF57850">
    <property type="entry name" value="RING/U-box"/>
    <property type="match status" value="2"/>
</dbReference>
<dbReference type="Pfam" id="PF22191">
    <property type="entry name" value="IBR_1"/>
    <property type="match status" value="1"/>
</dbReference>
<evidence type="ECO:0000256" key="4">
    <source>
        <dbReference type="ARBA" id="ARBA00012251"/>
    </source>
</evidence>
<evidence type="ECO:0000256" key="12">
    <source>
        <dbReference type="ARBA" id="ARBA00022989"/>
    </source>
</evidence>
<name>A0A8K1CHA1_PYTOL</name>
<evidence type="ECO:0000256" key="10">
    <source>
        <dbReference type="ARBA" id="ARBA00022786"/>
    </source>
</evidence>
<keyword evidence="13 16" id="KW-0472">Membrane</keyword>
<dbReference type="PROSITE" id="PS50089">
    <property type="entry name" value="ZF_RING_2"/>
    <property type="match status" value="1"/>
</dbReference>
<dbReference type="Proteomes" id="UP000794436">
    <property type="component" value="Unassembled WGS sequence"/>
</dbReference>
<keyword evidence="10" id="KW-0833">Ubl conjugation pathway</keyword>
<dbReference type="GO" id="GO:0005737">
    <property type="term" value="C:cytoplasm"/>
    <property type="evidence" value="ECO:0007669"/>
    <property type="project" value="UniProtKB-ARBA"/>
</dbReference>
<organism evidence="19 20">
    <name type="scientific">Pythium oligandrum</name>
    <name type="common">Mycoparasitic fungus</name>
    <dbReference type="NCBI Taxonomy" id="41045"/>
    <lineage>
        <taxon>Eukaryota</taxon>
        <taxon>Sar</taxon>
        <taxon>Stramenopiles</taxon>
        <taxon>Oomycota</taxon>
        <taxon>Peronosporomycetes</taxon>
        <taxon>Pythiales</taxon>
        <taxon>Pythiaceae</taxon>
        <taxon>Pythium</taxon>
    </lineage>
</organism>
<feature type="region of interest" description="Disordered" evidence="15">
    <location>
        <begin position="162"/>
        <end position="184"/>
    </location>
</feature>
<dbReference type="InterPro" id="IPR047548">
    <property type="entry name" value="Rcat_RBR_RNF14"/>
</dbReference>
<feature type="region of interest" description="Disordered" evidence="15">
    <location>
        <begin position="553"/>
        <end position="579"/>
    </location>
</feature>
<feature type="compositionally biased region" description="Basic and acidic residues" evidence="15">
    <location>
        <begin position="556"/>
        <end position="567"/>
    </location>
</feature>
<keyword evidence="11" id="KW-0862">Zinc</keyword>
<keyword evidence="12 16" id="KW-1133">Transmembrane helix</keyword>
<dbReference type="CDD" id="cd20354">
    <property type="entry name" value="Rcat_RBR_RNF14"/>
    <property type="match status" value="1"/>
</dbReference>
<evidence type="ECO:0000256" key="13">
    <source>
        <dbReference type="ARBA" id="ARBA00023136"/>
    </source>
</evidence>
<evidence type="ECO:0000256" key="3">
    <source>
        <dbReference type="ARBA" id="ARBA00004906"/>
    </source>
</evidence>
<evidence type="ECO:0000256" key="11">
    <source>
        <dbReference type="ARBA" id="ARBA00022833"/>
    </source>
</evidence>
<feature type="domain" description="RING-type" evidence="18">
    <location>
        <begin position="224"/>
        <end position="440"/>
    </location>
</feature>
<evidence type="ECO:0000256" key="7">
    <source>
        <dbReference type="ARBA" id="ARBA00022723"/>
    </source>
</evidence>
<dbReference type="OrthoDB" id="205060at2759"/>
<evidence type="ECO:0000256" key="2">
    <source>
        <dbReference type="ARBA" id="ARBA00004167"/>
    </source>
</evidence>
<evidence type="ECO:0000256" key="6">
    <source>
        <dbReference type="ARBA" id="ARBA00022692"/>
    </source>
</evidence>
<accession>A0A8K1CHA1</accession>
<dbReference type="InterPro" id="IPR018957">
    <property type="entry name" value="Znf_C3HC4_RING-type"/>
</dbReference>
<dbReference type="Gene3D" id="1.20.120.1750">
    <property type="match status" value="1"/>
</dbReference>
<keyword evidence="20" id="KW-1185">Reference proteome</keyword>
<dbReference type="EMBL" id="SPLM01000072">
    <property type="protein sequence ID" value="TMW63531.1"/>
    <property type="molecule type" value="Genomic_DNA"/>
</dbReference>
<evidence type="ECO:0000256" key="15">
    <source>
        <dbReference type="SAM" id="MobiDB-lite"/>
    </source>
</evidence>